<dbReference type="GO" id="GO:0031177">
    <property type="term" value="F:phosphopantetheine binding"/>
    <property type="evidence" value="ECO:0007669"/>
    <property type="project" value="TreeGrafter"/>
</dbReference>
<dbReference type="PANTHER" id="PTHR45527:SF1">
    <property type="entry name" value="FATTY ACID SYNTHASE"/>
    <property type="match status" value="1"/>
</dbReference>
<dbReference type="GO" id="GO:0003824">
    <property type="term" value="F:catalytic activity"/>
    <property type="evidence" value="ECO:0007669"/>
    <property type="project" value="InterPro"/>
</dbReference>
<dbReference type="InterPro" id="IPR023213">
    <property type="entry name" value="CAT-like_dom_sf"/>
</dbReference>
<gene>
    <name evidence="2" type="ORF">G3I50_21790</name>
</gene>
<reference evidence="2 3" key="1">
    <citation type="submission" date="2020-01" db="EMBL/GenBank/DDBJ databases">
        <title>Insect and environment-associated Actinomycetes.</title>
        <authorList>
            <person name="Currrie C."/>
            <person name="Chevrette M."/>
            <person name="Carlson C."/>
            <person name="Stubbendieck R."/>
            <person name="Wendt-Pienkowski E."/>
        </authorList>
    </citation>
    <scope>NUCLEOTIDE SEQUENCE [LARGE SCALE GENOMIC DNA]</scope>
    <source>
        <strain evidence="2 3">SID7590</strain>
    </source>
</reference>
<dbReference type="PANTHER" id="PTHR45527">
    <property type="entry name" value="NONRIBOSOMAL PEPTIDE SYNTHETASE"/>
    <property type="match status" value="1"/>
</dbReference>
<dbReference type="Proteomes" id="UP000469670">
    <property type="component" value="Unassembled WGS sequence"/>
</dbReference>
<dbReference type="GO" id="GO:0005737">
    <property type="term" value="C:cytoplasm"/>
    <property type="evidence" value="ECO:0007669"/>
    <property type="project" value="TreeGrafter"/>
</dbReference>
<feature type="non-terminal residue" evidence="2">
    <location>
        <position position="455"/>
    </location>
</feature>
<comment type="caution">
    <text evidence="2">The sequence shown here is derived from an EMBL/GenBank/DDBJ whole genome shotgun (WGS) entry which is preliminary data.</text>
</comment>
<dbReference type="Gene3D" id="3.30.559.10">
    <property type="entry name" value="Chloramphenicol acetyltransferase-like domain"/>
    <property type="match status" value="1"/>
</dbReference>
<dbReference type="CDD" id="cd19543">
    <property type="entry name" value="DCL_NRPS"/>
    <property type="match status" value="1"/>
</dbReference>
<sequence length="455" mass="49484">MARSTRTVDDILPLSPLQSGLLFHSVYDEATKDIYTVQSTFHLAGPLDAGRAREAAEALLRRHASLRVAFRQRKDGEWVQIVAARYKLPWTEIDLSHLPGAEADTEARRATLADREQRFDTGRPPLIRFTLIRLGAESHRLVLTIHHTVLDGWSLPTLLKEYHALYLSGGDARGLPAVAPYRDYLTWLSRQDVGASRAAWDTMLDGLTAPSLVAGTAEHTPQDPGRHEFGLTEEQTRALTARARSAGVTVNTVVQAAWSLVLAGLTGTDDVVFGVTVNGRPAELPGIESMVGLFINTLPLRIRLDPSLSARELLGRVHHAQAELIAHQYLGLSEVQHRTGLGPLFDTSVVFENFPFDSAPAVSGDSDPLRVVGAESHSANHFPLSLVGMPQDALRFKLFHQRDLFDDDAAAAVAERFLGLLDTLVCDPERPLGRIDVIGADETARALAAAAGPAG</sequence>
<dbReference type="GO" id="GO:0008610">
    <property type="term" value="P:lipid biosynthetic process"/>
    <property type="evidence" value="ECO:0007669"/>
    <property type="project" value="UniProtKB-ARBA"/>
</dbReference>
<proteinExistence type="predicted"/>
<dbReference type="SUPFAM" id="SSF52777">
    <property type="entry name" value="CoA-dependent acyltransferases"/>
    <property type="match status" value="2"/>
</dbReference>
<evidence type="ECO:0000313" key="3">
    <source>
        <dbReference type="Proteomes" id="UP000469670"/>
    </source>
</evidence>
<name>A0A7K3S0N8_9ACTN</name>
<dbReference type="EMBL" id="JAAGMP010000969">
    <property type="protein sequence ID" value="NEC20853.1"/>
    <property type="molecule type" value="Genomic_DNA"/>
</dbReference>
<evidence type="ECO:0000259" key="1">
    <source>
        <dbReference type="Pfam" id="PF00668"/>
    </source>
</evidence>
<organism evidence="2 3">
    <name type="scientific">Streptomyces parvus</name>
    <dbReference type="NCBI Taxonomy" id="66428"/>
    <lineage>
        <taxon>Bacteria</taxon>
        <taxon>Bacillati</taxon>
        <taxon>Actinomycetota</taxon>
        <taxon>Actinomycetes</taxon>
        <taxon>Kitasatosporales</taxon>
        <taxon>Streptomycetaceae</taxon>
        <taxon>Streptomyces</taxon>
    </lineage>
</organism>
<protein>
    <submittedName>
        <fullName evidence="2">Non-ribosomal peptide synthetase</fullName>
    </submittedName>
</protein>
<dbReference type="Pfam" id="PF00668">
    <property type="entry name" value="Condensation"/>
    <property type="match status" value="1"/>
</dbReference>
<dbReference type="AlphaFoldDB" id="A0A7K3S0N8"/>
<dbReference type="GO" id="GO:0043041">
    <property type="term" value="P:amino acid activation for nonribosomal peptide biosynthetic process"/>
    <property type="evidence" value="ECO:0007669"/>
    <property type="project" value="TreeGrafter"/>
</dbReference>
<evidence type="ECO:0000313" key="2">
    <source>
        <dbReference type="EMBL" id="NEC20853.1"/>
    </source>
</evidence>
<dbReference type="Gene3D" id="3.30.559.30">
    <property type="entry name" value="Nonribosomal peptide synthetase, condensation domain"/>
    <property type="match status" value="1"/>
</dbReference>
<accession>A0A7K3S0N8</accession>
<feature type="domain" description="Condensation" evidence="1">
    <location>
        <begin position="10"/>
        <end position="444"/>
    </location>
</feature>
<dbReference type="RefSeq" id="WP_338119444.1">
    <property type="nucleotide sequence ID" value="NZ_JAAGMP010000969.1"/>
</dbReference>
<dbReference type="InterPro" id="IPR001242">
    <property type="entry name" value="Condensation_dom"/>
</dbReference>
<dbReference type="GO" id="GO:0044550">
    <property type="term" value="P:secondary metabolite biosynthetic process"/>
    <property type="evidence" value="ECO:0007669"/>
    <property type="project" value="TreeGrafter"/>
</dbReference>